<dbReference type="AlphaFoldDB" id="X0WR67"/>
<feature type="non-terminal residue" evidence="2">
    <location>
        <position position="1"/>
    </location>
</feature>
<dbReference type="EMBL" id="BARS01037389">
    <property type="protein sequence ID" value="GAG25712.1"/>
    <property type="molecule type" value="Genomic_DNA"/>
</dbReference>
<reference evidence="2" key="1">
    <citation type="journal article" date="2014" name="Front. Microbiol.">
        <title>High frequency of phylogenetically diverse reductive dehalogenase-homologous genes in deep subseafloor sedimentary metagenomes.</title>
        <authorList>
            <person name="Kawai M."/>
            <person name="Futagami T."/>
            <person name="Toyoda A."/>
            <person name="Takaki Y."/>
            <person name="Nishi S."/>
            <person name="Hori S."/>
            <person name="Arai W."/>
            <person name="Tsubouchi T."/>
            <person name="Morono Y."/>
            <person name="Uchiyama I."/>
            <person name="Ito T."/>
            <person name="Fujiyama A."/>
            <person name="Inagaki F."/>
            <person name="Takami H."/>
        </authorList>
    </citation>
    <scope>NUCLEOTIDE SEQUENCE</scope>
    <source>
        <strain evidence="2">Expedition CK06-06</strain>
    </source>
</reference>
<name>X0WR67_9ZZZZ</name>
<comment type="caution">
    <text evidence="2">The sequence shown here is derived from an EMBL/GenBank/DDBJ whole genome shotgun (WGS) entry which is preliminary data.</text>
</comment>
<accession>X0WR67</accession>
<feature type="non-terminal residue" evidence="2">
    <location>
        <position position="256"/>
    </location>
</feature>
<gene>
    <name evidence="2" type="ORF">S01H1_57341</name>
</gene>
<proteinExistence type="predicted"/>
<evidence type="ECO:0000313" key="2">
    <source>
        <dbReference type="EMBL" id="GAG25712.1"/>
    </source>
</evidence>
<protein>
    <recommendedName>
        <fullName evidence="1">DUF1565 domain-containing protein</fullName>
    </recommendedName>
</protein>
<dbReference type="Pfam" id="PF07602">
    <property type="entry name" value="DUF1565"/>
    <property type="match status" value="1"/>
</dbReference>
<sequence>GTYSATVDYDWSGTVTPTKAGYTFAPANRVYSNVTSDQTSQDYTPTLNTYTISGSVGTLDGVTMSGLPGNPVTAGGTYSATVDYDWSGTVTPTKAGYTFDPANRVYSNVTSDQTSQDYTPTPITYTWHVDYSVENGDGTSWETAFDTIQEAIDAATTDEDEIWVKAGTYVLTSKIQVDKAIGIYGGFAGTEADKGERDWRTNETRVDGGGSIGCFSVTADATIDGFIITNGNARAGNGGGIEIVNASPTISNCTFS</sequence>
<feature type="domain" description="DUF1565" evidence="1">
    <location>
        <begin position="137"/>
        <end position="256"/>
    </location>
</feature>
<organism evidence="2">
    <name type="scientific">marine sediment metagenome</name>
    <dbReference type="NCBI Taxonomy" id="412755"/>
    <lineage>
        <taxon>unclassified sequences</taxon>
        <taxon>metagenomes</taxon>
        <taxon>ecological metagenomes</taxon>
    </lineage>
</organism>
<dbReference type="SUPFAM" id="SSF51126">
    <property type="entry name" value="Pectin lyase-like"/>
    <property type="match status" value="1"/>
</dbReference>
<dbReference type="InterPro" id="IPR011050">
    <property type="entry name" value="Pectin_lyase_fold/virulence"/>
</dbReference>
<dbReference type="InterPro" id="IPR011459">
    <property type="entry name" value="DUF1565"/>
</dbReference>
<evidence type="ECO:0000259" key="1">
    <source>
        <dbReference type="Pfam" id="PF07602"/>
    </source>
</evidence>